<proteinExistence type="predicted"/>
<dbReference type="PANTHER" id="PTHR43283:SF3">
    <property type="entry name" value="BETA-LACTAMASE FAMILY PROTEIN (AFU_ORTHOLOGUE AFUA_5G07500)"/>
    <property type="match status" value="1"/>
</dbReference>
<sequence>MIMTDTPTGRRAGLFGASALLLAQSRPAAAQTAPRAAPRPRPLMRGFAQDRLARIATVMQAEAERGSFPGAVTYIARQGETVHFEAHGHLDAAKTRRMTRDAIFLQASMTKPIVSTAAMMLVEEGRLKLDDPIAVYLPELRDLKFERVRDGNTELVAPARQPIVQDLLRHTAGFVYADAAPTASIRDAYRSNNIQAGDGPITGDEMLRRLGTIPLAFEPGTRFFYSIAVDVLGLLVARVARQRLDRVLEERILGPLGMRDTAWFVSPDRRPRLAETLDSDPLKADMWRAYRILTDERETSYLKGGAGLVSTASDYAKFAQMIANNGTFTGRRYLAAPVVNFMLSDHMIGFEGTPAASTGPGYGFGLGFAVRRQDGMGTAPGSTGDAMWAGAWGTSFTIDRAEGLVAILMAQGPSNRGRTRMIFKDLVYGAMVESLRR</sequence>
<evidence type="ECO:0000259" key="1">
    <source>
        <dbReference type="Pfam" id="PF00144"/>
    </source>
</evidence>
<dbReference type="InterPro" id="IPR012338">
    <property type="entry name" value="Beta-lactam/transpept-like"/>
</dbReference>
<accession>A0AAF1KPS3</accession>
<dbReference type="SUPFAM" id="SSF56601">
    <property type="entry name" value="beta-lactamase/transpeptidase-like"/>
    <property type="match status" value="1"/>
</dbReference>
<dbReference type="EMBL" id="JAAEDH010000018">
    <property type="protein sequence ID" value="MBR0656413.1"/>
    <property type="molecule type" value="Genomic_DNA"/>
</dbReference>
<organism evidence="2 3">
    <name type="scientific">Plastoroseomonas arctica</name>
    <dbReference type="NCBI Taxonomy" id="1509237"/>
    <lineage>
        <taxon>Bacteria</taxon>
        <taxon>Pseudomonadati</taxon>
        <taxon>Pseudomonadota</taxon>
        <taxon>Alphaproteobacteria</taxon>
        <taxon>Acetobacterales</taxon>
        <taxon>Acetobacteraceae</taxon>
        <taxon>Plastoroseomonas</taxon>
    </lineage>
</organism>
<evidence type="ECO:0000313" key="2">
    <source>
        <dbReference type="EMBL" id="MBR0656413.1"/>
    </source>
</evidence>
<dbReference type="Proteomes" id="UP001196068">
    <property type="component" value="Unassembled WGS sequence"/>
</dbReference>
<protein>
    <submittedName>
        <fullName evidence="2">Beta-lactamase family protein</fullName>
    </submittedName>
</protein>
<dbReference type="Pfam" id="PF00144">
    <property type="entry name" value="Beta-lactamase"/>
    <property type="match status" value="1"/>
</dbReference>
<dbReference type="Gene3D" id="3.40.710.10">
    <property type="entry name" value="DD-peptidase/beta-lactamase superfamily"/>
    <property type="match status" value="1"/>
</dbReference>
<reference evidence="2" key="1">
    <citation type="submission" date="2020-01" db="EMBL/GenBank/DDBJ databases">
        <authorList>
            <person name="Rat A."/>
        </authorList>
    </citation>
    <scope>NUCLEOTIDE SEQUENCE</scope>
    <source>
        <strain evidence="2">LMG 28251</strain>
    </source>
</reference>
<dbReference type="PANTHER" id="PTHR43283">
    <property type="entry name" value="BETA-LACTAMASE-RELATED"/>
    <property type="match status" value="1"/>
</dbReference>
<dbReference type="InterPro" id="IPR001466">
    <property type="entry name" value="Beta-lactam-related"/>
</dbReference>
<dbReference type="InterPro" id="IPR050789">
    <property type="entry name" value="Diverse_Enzym_Activities"/>
</dbReference>
<comment type="caution">
    <text evidence="2">The sequence shown here is derived from an EMBL/GenBank/DDBJ whole genome shotgun (WGS) entry which is preliminary data.</text>
</comment>
<feature type="domain" description="Beta-lactamase-related" evidence="1">
    <location>
        <begin position="58"/>
        <end position="416"/>
    </location>
</feature>
<dbReference type="AlphaFoldDB" id="A0AAF1KPS3"/>
<reference evidence="2" key="2">
    <citation type="journal article" date="2021" name="Syst. Appl. Microbiol.">
        <title>Roseomonas hellenica sp. nov., isolated from roots of wild-growing Alkanna tinctoria.</title>
        <authorList>
            <person name="Rat A."/>
            <person name="Naranjo H.D."/>
            <person name="Lebbe L."/>
            <person name="Cnockaert M."/>
            <person name="Krigas N."/>
            <person name="Grigoriadou K."/>
            <person name="Maloupa E."/>
            <person name="Willems A."/>
        </authorList>
    </citation>
    <scope>NUCLEOTIDE SEQUENCE</scope>
    <source>
        <strain evidence="2">LMG 28251</strain>
    </source>
</reference>
<evidence type="ECO:0000313" key="3">
    <source>
        <dbReference type="Proteomes" id="UP001196068"/>
    </source>
</evidence>
<keyword evidence="3" id="KW-1185">Reference proteome</keyword>
<name>A0AAF1KPS3_9PROT</name>
<gene>
    <name evidence="2" type="ORF">GXW79_15125</name>
</gene>